<evidence type="ECO:0000313" key="3">
    <source>
        <dbReference type="Proteomes" id="UP001457282"/>
    </source>
</evidence>
<evidence type="ECO:0000313" key="2">
    <source>
        <dbReference type="EMBL" id="KAK9928173.1"/>
    </source>
</evidence>
<dbReference type="EMBL" id="JBEDUW010000005">
    <property type="protein sequence ID" value="KAK9928173.1"/>
    <property type="molecule type" value="Genomic_DNA"/>
</dbReference>
<organism evidence="2 3">
    <name type="scientific">Rubus argutus</name>
    <name type="common">Southern blackberry</name>
    <dbReference type="NCBI Taxonomy" id="59490"/>
    <lineage>
        <taxon>Eukaryota</taxon>
        <taxon>Viridiplantae</taxon>
        <taxon>Streptophyta</taxon>
        <taxon>Embryophyta</taxon>
        <taxon>Tracheophyta</taxon>
        <taxon>Spermatophyta</taxon>
        <taxon>Magnoliopsida</taxon>
        <taxon>eudicotyledons</taxon>
        <taxon>Gunneridae</taxon>
        <taxon>Pentapetalae</taxon>
        <taxon>rosids</taxon>
        <taxon>fabids</taxon>
        <taxon>Rosales</taxon>
        <taxon>Rosaceae</taxon>
        <taxon>Rosoideae</taxon>
        <taxon>Rosoideae incertae sedis</taxon>
        <taxon>Rubus</taxon>
    </lineage>
</organism>
<keyword evidence="3" id="KW-1185">Reference proteome</keyword>
<gene>
    <name evidence="2" type="ORF">M0R45_025319</name>
</gene>
<evidence type="ECO:0000256" key="1">
    <source>
        <dbReference type="SAM" id="MobiDB-lite"/>
    </source>
</evidence>
<accession>A0AAW1WVC6</accession>
<feature type="compositionally biased region" description="Basic residues" evidence="1">
    <location>
        <begin position="55"/>
        <end position="83"/>
    </location>
</feature>
<proteinExistence type="predicted"/>
<protein>
    <submittedName>
        <fullName evidence="2">Uncharacterized protein</fullName>
    </submittedName>
</protein>
<sequence>MMVSSRHEERWRSHGFEVAEDTSNWRRTSRARRGMMSSCARARRTARQFEGQGQRCRRRRRGRDRIGAKKRCSRNMERRRRRLDSKMSGQIDDDD</sequence>
<name>A0AAW1WVC6_RUBAR</name>
<feature type="region of interest" description="Disordered" evidence="1">
    <location>
        <begin position="22"/>
        <end position="95"/>
    </location>
</feature>
<dbReference type="AlphaFoldDB" id="A0AAW1WVC6"/>
<comment type="caution">
    <text evidence="2">The sequence shown here is derived from an EMBL/GenBank/DDBJ whole genome shotgun (WGS) entry which is preliminary data.</text>
</comment>
<dbReference type="Proteomes" id="UP001457282">
    <property type="component" value="Unassembled WGS sequence"/>
</dbReference>
<reference evidence="2 3" key="1">
    <citation type="journal article" date="2023" name="G3 (Bethesda)">
        <title>A chromosome-length genome assembly and annotation of blackberry (Rubus argutus, cv. 'Hillquist').</title>
        <authorList>
            <person name="Bruna T."/>
            <person name="Aryal R."/>
            <person name="Dudchenko O."/>
            <person name="Sargent D.J."/>
            <person name="Mead D."/>
            <person name="Buti M."/>
            <person name="Cavallini A."/>
            <person name="Hytonen T."/>
            <person name="Andres J."/>
            <person name="Pham M."/>
            <person name="Weisz D."/>
            <person name="Mascagni F."/>
            <person name="Usai G."/>
            <person name="Natali L."/>
            <person name="Bassil N."/>
            <person name="Fernandez G.E."/>
            <person name="Lomsadze A."/>
            <person name="Armour M."/>
            <person name="Olukolu B."/>
            <person name="Poorten T."/>
            <person name="Britton C."/>
            <person name="Davik J."/>
            <person name="Ashrafi H."/>
            <person name="Aiden E.L."/>
            <person name="Borodovsky M."/>
            <person name="Worthington M."/>
        </authorList>
    </citation>
    <scope>NUCLEOTIDE SEQUENCE [LARGE SCALE GENOMIC DNA]</scope>
    <source>
        <strain evidence="2">PI 553951</strain>
    </source>
</reference>